<dbReference type="AlphaFoldDB" id="A0A086CFW2"/>
<dbReference type="Pfam" id="PF11866">
    <property type="entry name" value="DUF3386"/>
    <property type="match status" value="1"/>
</dbReference>
<reference evidence="1 2" key="1">
    <citation type="submission" date="2014-08" db="EMBL/GenBank/DDBJ databases">
        <title>Comparative genomics reveals surprising divergence of two closely related strains of uncultivated UCYN-A cyanobacteria.</title>
        <authorList>
            <person name="Bombar D."/>
            <person name="Heller P."/>
            <person name="Sanchez-Baracaldo P."/>
            <person name="Carter B.J."/>
            <person name="Zert J.P."/>
        </authorList>
    </citation>
    <scope>NUCLEOTIDE SEQUENCE [LARGE SCALE GENOMIC DNA]</scope>
</reference>
<gene>
    <name evidence="1" type="ORF">ucyna2_01066</name>
</gene>
<sequence length="213" mass="24860">MSEKTIDARDLFRAAYENRYTWDINFPGYTANITFQENDQVFSGQIKINKDLSSEVFNIQDKEALAQIKSQLWEITIHRVRRSFEDTHSQNFFRYGSVDKKGFVEILMGGKSEGDSYKVYNNEICYVHRHIHGIVVTINTFSSHDTGEGYLSHCYDSIYHDPKTGQVKTEKRDFEDSYHKVGNYHILSNRIIKGQEKENSLIKNFSFSCIELL</sequence>
<dbReference type="Proteomes" id="UP000028922">
    <property type="component" value="Unassembled WGS sequence"/>
</dbReference>
<organism evidence="1 2">
    <name type="scientific">Candidatus Atelocyanobacterium thalassa isolate SIO64986</name>
    <dbReference type="NCBI Taxonomy" id="1527444"/>
    <lineage>
        <taxon>Bacteria</taxon>
        <taxon>Bacillati</taxon>
        <taxon>Cyanobacteriota</taxon>
        <taxon>Cyanophyceae</taxon>
        <taxon>Oscillatoriophycideae</taxon>
        <taxon>Chroococcales</taxon>
        <taxon>Aphanothecaceae</taxon>
        <taxon>Candidatus Atelocyanobacterium</taxon>
        <taxon>Candidatus Atelocyanobacterium thalassae</taxon>
    </lineage>
</organism>
<dbReference type="PATRIC" id="fig|1527444.3.peg.1015"/>
<dbReference type="eggNOG" id="ENOG502Z8H2">
    <property type="taxonomic scope" value="Bacteria"/>
</dbReference>
<accession>A0A086CFW2</accession>
<proteinExistence type="predicted"/>
<evidence type="ECO:0000313" key="2">
    <source>
        <dbReference type="Proteomes" id="UP000028922"/>
    </source>
</evidence>
<comment type="caution">
    <text evidence="1">The sequence shown here is derived from an EMBL/GenBank/DDBJ whole genome shotgun (WGS) entry which is preliminary data.</text>
</comment>
<dbReference type="STRING" id="1527444.ucyna2_01066"/>
<dbReference type="EMBL" id="JPSP01000014">
    <property type="protein sequence ID" value="KFF41076.1"/>
    <property type="molecule type" value="Genomic_DNA"/>
</dbReference>
<name>A0A086CFW2_9CHRO</name>
<dbReference type="InterPro" id="IPR021809">
    <property type="entry name" value="DUF3386"/>
</dbReference>
<protein>
    <recommendedName>
        <fullName evidence="3">DUF3386 domain-containing protein</fullName>
    </recommendedName>
</protein>
<evidence type="ECO:0008006" key="3">
    <source>
        <dbReference type="Google" id="ProtNLM"/>
    </source>
</evidence>
<evidence type="ECO:0000313" key="1">
    <source>
        <dbReference type="EMBL" id="KFF41076.1"/>
    </source>
</evidence>